<dbReference type="EMBL" id="CP157199">
    <property type="protein sequence ID" value="XBG62353.1"/>
    <property type="molecule type" value="Genomic_DNA"/>
</dbReference>
<protein>
    <submittedName>
        <fullName evidence="1">Four helix bundle protein</fullName>
    </submittedName>
</protein>
<dbReference type="RefSeq" id="WP_347925512.1">
    <property type="nucleotide sequence ID" value="NZ_CP157199.1"/>
</dbReference>
<name>A0AAU7BW91_9FLAO</name>
<accession>A0AAU7BW91</accession>
<dbReference type="SUPFAM" id="SSF158446">
    <property type="entry name" value="IVS-encoded protein-like"/>
    <property type="match status" value="1"/>
</dbReference>
<sequence length="117" mass="13487">MKSDNVVQVKSYAFAIKIVKLYKHLSEDKKEYTLSKQLLRSATSVGANIEEAIGGQSRKDFYAKLTIAYKEARETKYWLRLLTDTDFLTKKQSLPLLEDIEELLRIIGSIQKTIRNS</sequence>
<reference evidence="1" key="1">
    <citation type="submission" date="2024-05" db="EMBL/GenBank/DDBJ databases">
        <title>Pontimicrobium maritimus sp. nov., isolated form sea water.</title>
        <authorList>
            <person name="Muhammad N."/>
            <person name="Vuong T.Q."/>
            <person name="Han H.L."/>
            <person name="Kim S.-G."/>
        </authorList>
    </citation>
    <scope>NUCLEOTIDE SEQUENCE</scope>
    <source>
        <strain evidence="1">SW4</strain>
    </source>
</reference>
<dbReference type="PANTHER" id="PTHR38471">
    <property type="entry name" value="FOUR HELIX BUNDLE PROTEIN"/>
    <property type="match status" value="1"/>
</dbReference>
<gene>
    <name evidence="1" type="ORF">ABGB03_05470</name>
</gene>
<dbReference type="PIRSF" id="PIRSF035652">
    <property type="entry name" value="CHP02436"/>
    <property type="match status" value="1"/>
</dbReference>
<dbReference type="PANTHER" id="PTHR38471:SF2">
    <property type="entry name" value="FOUR HELIX BUNDLE PROTEIN"/>
    <property type="match status" value="1"/>
</dbReference>
<dbReference type="InterPro" id="IPR012657">
    <property type="entry name" value="23S_rRNA-intervening_sequence"/>
</dbReference>
<dbReference type="NCBIfam" id="TIGR02436">
    <property type="entry name" value="four helix bundle protein"/>
    <property type="match status" value="1"/>
</dbReference>
<dbReference type="AlphaFoldDB" id="A0AAU7BW91"/>
<evidence type="ECO:0000313" key="1">
    <source>
        <dbReference type="EMBL" id="XBG62353.1"/>
    </source>
</evidence>
<dbReference type="InterPro" id="IPR036583">
    <property type="entry name" value="23S_rRNA_IVS_sf"/>
</dbReference>
<dbReference type="Pfam" id="PF05635">
    <property type="entry name" value="23S_rRNA_IVP"/>
    <property type="match status" value="1"/>
</dbReference>
<dbReference type="Gene3D" id="1.20.1440.60">
    <property type="entry name" value="23S rRNA-intervening sequence"/>
    <property type="match status" value="1"/>
</dbReference>
<organism evidence="1">
    <name type="scientific">Pontimicrobium sp. SW4</name>
    <dbReference type="NCBI Taxonomy" id="3153519"/>
    <lineage>
        <taxon>Bacteria</taxon>
        <taxon>Pseudomonadati</taxon>
        <taxon>Bacteroidota</taxon>
        <taxon>Flavobacteriia</taxon>
        <taxon>Flavobacteriales</taxon>
        <taxon>Flavobacteriaceae</taxon>
        <taxon>Pontimicrobium</taxon>
    </lineage>
</organism>
<proteinExistence type="predicted"/>